<evidence type="ECO:0000313" key="1">
    <source>
        <dbReference type="EMBL" id="OWY33952.1"/>
    </source>
</evidence>
<protein>
    <submittedName>
        <fullName evidence="1">Uncharacterized protein</fullName>
    </submittedName>
</protein>
<dbReference type="EMBL" id="NJGV01000013">
    <property type="protein sequence ID" value="OWY33952.1"/>
    <property type="molecule type" value="Genomic_DNA"/>
</dbReference>
<sequence>MSELANLKLVTTKRPSGMPTLVQRRNRLIAKIWEQVQLAKAQQDGKVFSPTIFRTIKNTETGTRSTVESSKRIRPWWWTAENGKICITVKYGAKAVELVKGKSTVEVGSLEELVPTLETLKAAVSAGELDTQLEVISKSLSAGFKHSS</sequence>
<comment type="caution">
    <text evidence="1">The sequence shown here is derived from an EMBL/GenBank/DDBJ whole genome shotgun (WGS) entry which is preliminary data.</text>
</comment>
<dbReference type="Proteomes" id="UP000214747">
    <property type="component" value="Unassembled WGS sequence"/>
</dbReference>
<dbReference type="AlphaFoldDB" id="A0A225SSY6"/>
<proteinExistence type="predicted"/>
<reference evidence="1 2" key="1">
    <citation type="journal article" date="2010" name="Int. J. Syst. Evol. Microbiol.">
        <title>Reclassification of Herbaspirillum putei as a later heterotypic synonym of Herbaspirillum huttiense, with the description of H. huttiense subsp. huttiense subsp. nov. and H. huttiense subsp. putei subsp. nov., comb. nov., and description of Herbaspirillum aquaticum sp. nov.</title>
        <authorList>
            <person name="Dobritsa A.P."/>
            <person name="Reddy M.C."/>
            <person name="Samadpour M."/>
        </authorList>
    </citation>
    <scope>NUCLEOTIDE SEQUENCE [LARGE SCALE GENOMIC DNA]</scope>
    <source>
        <strain evidence="1 2">IEH 4430</strain>
    </source>
</reference>
<gene>
    <name evidence="1" type="ORF">CEJ45_15100</name>
</gene>
<dbReference type="InterPro" id="IPR046581">
    <property type="entry name" value="DUF6641"/>
</dbReference>
<name>A0A225SSY6_9BURK</name>
<accession>A0A225SSY6</accession>
<organism evidence="1 2">
    <name type="scientific">Herbaspirillum aquaticum</name>
    <dbReference type="NCBI Taxonomy" id="568783"/>
    <lineage>
        <taxon>Bacteria</taxon>
        <taxon>Pseudomonadati</taxon>
        <taxon>Pseudomonadota</taxon>
        <taxon>Betaproteobacteria</taxon>
        <taxon>Burkholderiales</taxon>
        <taxon>Oxalobacteraceae</taxon>
        <taxon>Herbaspirillum</taxon>
    </lineage>
</organism>
<evidence type="ECO:0000313" key="2">
    <source>
        <dbReference type="Proteomes" id="UP000214747"/>
    </source>
</evidence>
<dbReference type="RefSeq" id="WP_088755895.1">
    <property type="nucleotide sequence ID" value="NZ_NJGV01000013.1"/>
</dbReference>
<keyword evidence="2" id="KW-1185">Reference proteome</keyword>
<dbReference type="Pfam" id="PF20346">
    <property type="entry name" value="DUF6641"/>
    <property type="match status" value="1"/>
</dbReference>